<dbReference type="GO" id="GO:0005935">
    <property type="term" value="C:cellular bud neck"/>
    <property type="evidence" value="ECO:0007669"/>
    <property type="project" value="TreeGrafter"/>
</dbReference>
<comment type="caution">
    <text evidence="3">The sequence shown here is derived from an EMBL/GenBank/DDBJ whole genome shotgun (WGS) entry which is preliminary data.</text>
</comment>
<dbReference type="PANTHER" id="PTHR21601">
    <property type="entry name" value="SPA2 PROTEIN"/>
    <property type="match status" value="1"/>
</dbReference>
<dbReference type="InterPro" id="IPR039892">
    <property type="entry name" value="Spa2/Sph1"/>
</dbReference>
<accession>A0A642UGM8</accession>
<dbReference type="GO" id="GO:0036267">
    <property type="term" value="P:invasive filamentous growth"/>
    <property type="evidence" value="ECO:0007669"/>
    <property type="project" value="TreeGrafter"/>
</dbReference>
<dbReference type="GO" id="GO:0005934">
    <property type="term" value="C:cellular bud tip"/>
    <property type="evidence" value="ECO:0007669"/>
    <property type="project" value="TreeGrafter"/>
</dbReference>
<dbReference type="GO" id="GO:0007121">
    <property type="term" value="P:bipolar cellular bud site selection"/>
    <property type="evidence" value="ECO:0007669"/>
    <property type="project" value="TreeGrafter"/>
</dbReference>
<keyword evidence="4" id="KW-1185">Reference proteome</keyword>
<dbReference type="GO" id="GO:0043332">
    <property type="term" value="C:mating projection tip"/>
    <property type="evidence" value="ECO:0007669"/>
    <property type="project" value="TreeGrafter"/>
</dbReference>
<dbReference type="SMART" id="SM00555">
    <property type="entry name" value="GIT"/>
    <property type="match status" value="2"/>
</dbReference>
<dbReference type="GO" id="GO:0005078">
    <property type="term" value="F:MAP-kinase scaffold activity"/>
    <property type="evidence" value="ECO:0007669"/>
    <property type="project" value="TreeGrafter"/>
</dbReference>
<evidence type="ECO:0000313" key="4">
    <source>
        <dbReference type="Proteomes" id="UP000449547"/>
    </source>
</evidence>
<sequence>MPEPELHHHHRVVKQFLRSSDELLGSPLSDETRTAQAHQKWSRLSDAQFREFSVDVYDEVKRRMEQPQQPPVSTSPSLPYTRHQARLSLASLSPHRFRDLVGDYSHELECRGLHQLPSVST</sequence>
<feature type="domain" description="GIT Spa2 homology (SHD)" evidence="2">
    <location>
        <begin position="85"/>
        <end position="115"/>
    </location>
</feature>
<dbReference type="VEuPathDB" id="FungiDB:DIURU_004604"/>
<organism evidence="3 4">
    <name type="scientific">Diutina rugosa</name>
    <name type="common">Yeast</name>
    <name type="synonym">Candida rugosa</name>
    <dbReference type="NCBI Taxonomy" id="5481"/>
    <lineage>
        <taxon>Eukaryota</taxon>
        <taxon>Fungi</taxon>
        <taxon>Dikarya</taxon>
        <taxon>Ascomycota</taxon>
        <taxon>Saccharomycotina</taxon>
        <taxon>Pichiomycetes</taxon>
        <taxon>Debaryomycetaceae</taxon>
        <taxon>Diutina</taxon>
    </lineage>
</organism>
<dbReference type="EMBL" id="SWFT01000139">
    <property type="protein sequence ID" value="KAA8898584.1"/>
    <property type="molecule type" value="Genomic_DNA"/>
</dbReference>
<name>A0A642UGM8_DIURU</name>
<dbReference type="GO" id="GO:0005826">
    <property type="term" value="C:actomyosin contractile ring"/>
    <property type="evidence" value="ECO:0007669"/>
    <property type="project" value="TreeGrafter"/>
</dbReference>
<dbReference type="GO" id="GO:0007124">
    <property type="term" value="P:pseudohyphal growth"/>
    <property type="evidence" value="ECO:0007669"/>
    <property type="project" value="TreeGrafter"/>
</dbReference>
<dbReference type="GeneID" id="54783255"/>
<dbReference type="OrthoDB" id="5588096at2759"/>
<protein>
    <recommendedName>
        <fullName evidence="2">GIT Spa2 homology (SHD) domain-containing protein</fullName>
    </recommendedName>
</protein>
<dbReference type="Pfam" id="PF08518">
    <property type="entry name" value="GIT_SHD"/>
    <property type="match status" value="1"/>
</dbReference>
<reference evidence="3 4" key="1">
    <citation type="submission" date="2019-07" db="EMBL/GenBank/DDBJ databases">
        <title>Genome assembly of two rare yeast pathogens: Diutina rugosa and Trichomonascus ciferrii.</title>
        <authorList>
            <person name="Mixao V."/>
            <person name="Saus E."/>
            <person name="Hansen A."/>
            <person name="Lass-Flor C."/>
            <person name="Gabaldon T."/>
        </authorList>
    </citation>
    <scope>NUCLEOTIDE SEQUENCE [LARGE SCALE GENOMIC DNA]</scope>
    <source>
        <strain evidence="3 4">CBS 613</strain>
    </source>
</reference>
<evidence type="ECO:0000256" key="1">
    <source>
        <dbReference type="SAM" id="MobiDB-lite"/>
    </source>
</evidence>
<proteinExistence type="predicted"/>
<dbReference type="GO" id="GO:1902716">
    <property type="term" value="C:cell cortex of growing cell tip"/>
    <property type="evidence" value="ECO:0007669"/>
    <property type="project" value="TreeGrafter"/>
</dbReference>
<dbReference type="RefSeq" id="XP_034010568.1">
    <property type="nucleotide sequence ID" value="XM_034157496.1"/>
</dbReference>
<evidence type="ECO:0000313" key="3">
    <source>
        <dbReference type="EMBL" id="KAA8898584.1"/>
    </source>
</evidence>
<dbReference type="InterPro" id="IPR013724">
    <property type="entry name" value="GIT_SHD"/>
</dbReference>
<evidence type="ECO:0000259" key="2">
    <source>
        <dbReference type="SMART" id="SM00555"/>
    </source>
</evidence>
<dbReference type="AlphaFoldDB" id="A0A642UGM8"/>
<dbReference type="Proteomes" id="UP000449547">
    <property type="component" value="Unassembled WGS sequence"/>
</dbReference>
<dbReference type="PANTHER" id="PTHR21601:SF0">
    <property type="entry name" value="PROTEIN SPA2-RELATED"/>
    <property type="match status" value="1"/>
</dbReference>
<gene>
    <name evidence="3" type="ORF">DIURU_004604</name>
</gene>
<dbReference type="GO" id="GO:0000131">
    <property type="term" value="C:incipient cellular bud site"/>
    <property type="evidence" value="ECO:0007669"/>
    <property type="project" value="TreeGrafter"/>
</dbReference>
<feature type="region of interest" description="Disordered" evidence="1">
    <location>
        <begin position="62"/>
        <end position="81"/>
    </location>
</feature>
<feature type="domain" description="GIT Spa2 homology (SHD)" evidence="2">
    <location>
        <begin position="37"/>
        <end position="67"/>
    </location>
</feature>